<evidence type="ECO:0000313" key="3">
    <source>
        <dbReference type="Proteomes" id="UP001160390"/>
    </source>
</evidence>
<dbReference type="AlphaFoldDB" id="A0AA35LQ47"/>
<keyword evidence="3" id="KW-1185">Reference proteome</keyword>
<evidence type="ECO:0000313" key="1">
    <source>
        <dbReference type="EMBL" id="CAI6029022.1"/>
    </source>
</evidence>
<dbReference type="EMBL" id="CABFNP030001032">
    <property type="protein sequence ID" value="CAI6090694.1"/>
    <property type="molecule type" value="Genomic_DNA"/>
</dbReference>
<dbReference type="Proteomes" id="UP001160390">
    <property type="component" value="Unassembled WGS sequence"/>
</dbReference>
<comment type="caution">
    <text evidence="1">The sequence shown here is derived from an EMBL/GenBank/DDBJ whole genome shotgun (WGS) entry which is preliminary data.</text>
</comment>
<dbReference type="EMBL" id="CABFNP030000507">
    <property type="protein sequence ID" value="CAI6029022.1"/>
    <property type="molecule type" value="Genomic_DNA"/>
</dbReference>
<sequence>MLTQTEDRAKALSMQVYINPVTLWRPFAVAVVDQPEITIRGMSGAAYQGGAGNTSLVETARGSIFIRGPGRQQSSLQVASLVLIATSGPASPSLSHISNRSTGFFFLEMCNYIYKELSCQHHYHLVESWCPKYTESQQRCAPKIVSKQYWGDDICAACRERQQPSQHPWAKMIQKPATPNVPKGLVGTVVVDSKEVRSYLLALLKKQAESEDHSTRALLEEQP</sequence>
<accession>A0AA35LQ47</accession>
<reference evidence="1" key="1">
    <citation type="submission" date="2023-01" db="EMBL/GenBank/DDBJ databases">
        <authorList>
            <person name="Piombo E."/>
        </authorList>
    </citation>
    <scope>NUCLEOTIDE SEQUENCE</scope>
</reference>
<protein>
    <submittedName>
        <fullName evidence="1">Uncharacterized protein</fullName>
    </submittedName>
</protein>
<organism evidence="1 3">
    <name type="scientific">Clonostachys chloroleuca</name>
    <dbReference type="NCBI Taxonomy" id="1926264"/>
    <lineage>
        <taxon>Eukaryota</taxon>
        <taxon>Fungi</taxon>
        <taxon>Dikarya</taxon>
        <taxon>Ascomycota</taxon>
        <taxon>Pezizomycotina</taxon>
        <taxon>Sordariomycetes</taxon>
        <taxon>Hypocreomycetidae</taxon>
        <taxon>Hypocreales</taxon>
        <taxon>Bionectriaceae</taxon>
        <taxon>Clonostachys</taxon>
    </lineage>
</organism>
<name>A0AA35LQ47_9HYPO</name>
<gene>
    <name evidence="2" type="ORF">CCHLO57077_00019088</name>
    <name evidence="1" type="ORF">CCHLO57077_00019135</name>
</gene>
<evidence type="ECO:0000313" key="2">
    <source>
        <dbReference type="EMBL" id="CAI6090694.1"/>
    </source>
</evidence>
<proteinExistence type="predicted"/>